<sequence length="352" mass="39491">MNGSSRDTCNGTKTFQEGSNRATLNKLMMTVYQVVLQHPGPIHKFILSLKALESCPEIDQLINFVSKNGIKELTLHIYKGEPYKLPSSLFSCQDITHLELFSCVVKPPPAFKGFSRLLCLQLMEVDIAGDAISSLISTCPLLERLSIRSSSFDDLEIVALNLRFVRLAGSFSSICFKNTPHLAKVSMHLASSFQNLVSERETSGPVMLIGSFPEIELLELDCYHLKAMAGGGVLIGHPYSLTHLKAFPGEMIALDYVPQPLEVQGWSDISLNELREVEVHRVFGTRPELDFMKVLLAKSPILERLLIKLESEEVSEESRLLEELMRFKRLSPEAEITFRKQDADLRFGDGFE</sequence>
<dbReference type="EMBL" id="CM037152">
    <property type="protein sequence ID" value="KAH7836031.1"/>
    <property type="molecule type" value="Genomic_DNA"/>
</dbReference>
<dbReference type="Proteomes" id="UP000828048">
    <property type="component" value="Chromosome 2"/>
</dbReference>
<proteinExistence type="predicted"/>
<evidence type="ECO:0000313" key="2">
    <source>
        <dbReference type="Proteomes" id="UP000828048"/>
    </source>
</evidence>
<reference evidence="1 2" key="1">
    <citation type="journal article" date="2021" name="Hortic Res">
        <title>High-quality reference genome and annotation aids understanding of berry development for evergreen blueberry (Vaccinium darrowii).</title>
        <authorList>
            <person name="Yu J."/>
            <person name="Hulse-Kemp A.M."/>
            <person name="Babiker E."/>
            <person name="Staton M."/>
        </authorList>
    </citation>
    <scope>NUCLEOTIDE SEQUENCE [LARGE SCALE GENOMIC DNA]</scope>
    <source>
        <strain evidence="2">cv. NJ 8807/NJ 8810</strain>
        <tissue evidence="1">Young leaf</tissue>
    </source>
</reference>
<name>A0ACB7X5Q5_9ERIC</name>
<accession>A0ACB7X5Q5</accession>
<protein>
    <submittedName>
        <fullName evidence="1">Uncharacterized protein</fullName>
    </submittedName>
</protein>
<keyword evidence="2" id="KW-1185">Reference proteome</keyword>
<evidence type="ECO:0000313" key="1">
    <source>
        <dbReference type="EMBL" id="KAH7836031.1"/>
    </source>
</evidence>
<organism evidence="1 2">
    <name type="scientific">Vaccinium darrowii</name>
    <dbReference type="NCBI Taxonomy" id="229202"/>
    <lineage>
        <taxon>Eukaryota</taxon>
        <taxon>Viridiplantae</taxon>
        <taxon>Streptophyta</taxon>
        <taxon>Embryophyta</taxon>
        <taxon>Tracheophyta</taxon>
        <taxon>Spermatophyta</taxon>
        <taxon>Magnoliopsida</taxon>
        <taxon>eudicotyledons</taxon>
        <taxon>Gunneridae</taxon>
        <taxon>Pentapetalae</taxon>
        <taxon>asterids</taxon>
        <taxon>Ericales</taxon>
        <taxon>Ericaceae</taxon>
        <taxon>Vaccinioideae</taxon>
        <taxon>Vaccinieae</taxon>
        <taxon>Vaccinium</taxon>
    </lineage>
</organism>
<comment type="caution">
    <text evidence="1">The sequence shown here is derived from an EMBL/GenBank/DDBJ whole genome shotgun (WGS) entry which is preliminary data.</text>
</comment>
<gene>
    <name evidence="1" type="ORF">Vadar_032150</name>
</gene>